<dbReference type="SMART" id="SM00422">
    <property type="entry name" value="HTH_MERR"/>
    <property type="match status" value="1"/>
</dbReference>
<dbReference type="PROSITE" id="PS00552">
    <property type="entry name" value="HTH_MERR_1"/>
    <property type="match status" value="1"/>
</dbReference>
<evidence type="ECO:0000256" key="2">
    <source>
        <dbReference type="SAM" id="Coils"/>
    </source>
</evidence>
<reference evidence="4 5" key="1">
    <citation type="submission" date="2013-02" db="EMBL/GenBank/DDBJ databases">
        <title>The Genome Sequence of Enterococcus pallens BAA-351.</title>
        <authorList>
            <consortium name="The Broad Institute Genome Sequencing Platform"/>
            <consortium name="The Broad Institute Genome Sequencing Center for Infectious Disease"/>
            <person name="Earl A.M."/>
            <person name="Gilmore M.S."/>
            <person name="Lebreton F."/>
            <person name="Walker B."/>
            <person name="Young S.K."/>
            <person name="Zeng Q."/>
            <person name="Gargeya S."/>
            <person name="Fitzgerald M."/>
            <person name="Haas B."/>
            <person name="Abouelleil A."/>
            <person name="Alvarado L."/>
            <person name="Arachchi H.M."/>
            <person name="Berlin A.M."/>
            <person name="Chapman S.B."/>
            <person name="Dewar J."/>
            <person name="Goldberg J."/>
            <person name="Griggs A."/>
            <person name="Gujja S."/>
            <person name="Hansen M."/>
            <person name="Howarth C."/>
            <person name="Imamovic A."/>
            <person name="Larimer J."/>
            <person name="McCowan C."/>
            <person name="Murphy C."/>
            <person name="Neiman D."/>
            <person name="Pearson M."/>
            <person name="Priest M."/>
            <person name="Roberts A."/>
            <person name="Saif S."/>
            <person name="Shea T."/>
            <person name="Sisk P."/>
            <person name="Sykes S."/>
            <person name="Wortman J."/>
            <person name="Nusbaum C."/>
            <person name="Birren B."/>
        </authorList>
    </citation>
    <scope>NUCLEOTIDE SEQUENCE [LARGE SCALE GENOMIC DNA]</scope>
    <source>
        <strain evidence="4 5">ATCC BAA-351</strain>
    </source>
</reference>
<dbReference type="InterPro" id="IPR047057">
    <property type="entry name" value="MerR_fam"/>
</dbReference>
<feature type="coiled-coil region" evidence="2">
    <location>
        <begin position="88"/>
        <end position="115"/>
    </location>
</feature>
<dbReference type="InterPro" id="IPR009061">
    <property type="entry name" value="DNA-bd_dom_put_sf"/>
</dbReference>
<dbReference type="GO" id="GO:0003677">
    <property type="term" value="F:DNA binding"/>
    <property type="evidence" value="ECO:0007669"/>
    <property type="project" value="UniProtKB-KW"/>
</dbReference>
<dbReference type="STRING" id="160454.RV10_GL002708"/>
<dbReference type="AlphaFoldDB" id="R2RYS1"/>
<dbReference type="Pfam" id="PF13411">
    <property type="entry name" value="MerR_1"/>
    <property type="match status" value="1"/>
</dbReference>
<dbReference type="Proteomes" id="UP000013782">
    <property type="component" value="Unassembled WGS sequence"/>
</dbReference>
<protein>
    <recommendedName>
        <fullName evidence="3">HTH merR-type domain-containing protein</fullName>
    </recommendedName>
</protein>
<evidence type="ECO:0000313" key="5">
    <source>
        <dbReference type="Proteomes" id="UP000013782"/>
    </source>
</evidence>
<proteinExistence type="predicted"/>
<dbReference type="InterPro" id="IPR000551">
    <property type="entry name" value="MerR-type_HTH_dom"/>
</dbReference>
<name>R2RYS1_9ENTE</name>
<dbReference type="EMBL" id="AJAQ01000045">
    <property type="protein sequence ID" value="EOH88415.1"/>
    <property type="molecule type" value="Genomic_DNA"/>
</dbReference>
<feature type="domain" description="HTH merR-type" evidence="3">
    <location>
        <begin position="1"/>
        <end position="69"/>
    </location>
</feature>
<accession>R2RYS1</accession>
<dbReference type="SUPFAM" id="SSF46955">
    <property type="entry name" value="Putative DNA-binding domain"/>
    <property type="match status" value="1"/>
</dbReference>
<dbReference type="OrthoDB" id="9811174at2"/>
<comment type="caution">
    <text evidence="4">The sequence shown here is derived from an EMBL/GenBank/DDBJ whole genome shotgun (WGS) entry which is preliminary data.</text>
</comment>
<dbReference type="PANTHER" id="PTHR30204">
    <property type="entry name" value="REDOX-CYCLING DRUG-SENSING TRANSCRIPTIONAL ACTIVATOR SOXR"/>
    <property type="match status" value="1"/>
</dbReference>
<dbReference type="HOGENOM" id="CLU_060077_8_3_9"/>
<dbReference type="PANTHER" id="PTHR30204:SF98">
    <property type="entry name" value="HTH-TYPE TRANSCRIPTIONAL REGULATOR ADHR"/>
    <property type="match status" value="1"/>
</dbReference>
<keyword evidence="5" id="KW-1185">Reference proteome</keyword>
<dbReference type="eggNOG" id="COG0789">
    <property type="taxonomic scope" value="Bacteria"/>
</dbReference>
<keyword evidence="1" id="KW-0238">DNA-binding</keyword>
<dbReference type="Gene3D" id="1.10.1660.10">
    <property type="match status" value="1"/>
</dbReference>
<evidence type="ECO:0000259" key="3">
    <source>
        <dbReference type="PROSITE" id="PS50937"/>
    </source>
</evidence>
<evidence type="ECO:0000256" key="1">
    <source>
        <dbReference type="ARBA" id="ARBA00023125"/>
    </source>
</evidence>
<evidence type="ECO:0000313" key="4">
    <source>
        <dbReference type="EMBL" id="EOH88415.1"/>
    </source>
</evidence>
<dbReference type="GO" id="GO:0003700">
    <property type="term" value="F:DNA-binding transcription factor activity"/>
    <property type="evidence" value="ECO:0007669"/>
    <property type="project" value="InterPro"/>
</dbReference>
<dbReference type="RefSeq" id="WP_010759177.1">
    <property type="nucleotide sequence ID" value="NZ_ASWD01000003.1"/>
</dbReference>
<dbReference type="PROSITE" id="PS50937">
    <property type="entry name" value="HTH_MERR_2"/>
    <property type="match status" value="1"/>
</dbReference>
<sequence length="125" mass="14609">MNISEAAGKVQLTPVALRYYERVGLIPPVKRKNGGVREFQEKDIRWIEFIKEMRESGLCIEALSEFVQLYQQGPETKGEQEQLLKDERDGLLARYRELGETIERLNKKIDHYTHEEKNCLRCVAV</sequence>
<dbReference type="CDD" id="cd01109">
    <property type="entry name" value="HTH_YyaN"/>
    <property type="match status" value="1"/>
</dbReference>
<dbReference type="PATRIC" id="fig|1158607.3.peg.4210"/>
<organism evidence="4 5">
    <name type="scientific">Enterococcus pallens ATCC BAA-351</name>
    <dbReference type="NCBI Taxonomy" id="1158607"/>
    <lineage>
        <taxon>Bacteria</taxon>
        <taxon>Bacillati</taxon>
        <taxon>Bacillota</taxon>
        <taxon>Bacilli</taxon>
        <taxon>Lactobacillales</taxon>
        <taxon>Enterococcaceae</taxon>
        <taxon>Enterococcus</taxon>
    </lineage>
</organism>
<gene>
    <name evidence="4" type="ORF">UAU_04233</name>
</gene>
<keyword evidence="2" id="KW-0175">Coiled coil</keyword>